<protein>
    <recommendedName>
        <fullName evidence="2">F-box domain-containing protein</fullName>
    </recommendedName>
</protein>
<dbReference type="PROSITE" id="PS50005">
    <property type="entry name" value="TPR"/>
    <property type="match status" value="1"/>
</dbReference>
<reference evidence="4" key="1">
    <citation type="submission" date="2016-05" db="EMBL/GenBank/DDBJ databases">
        <title>Comparative genomics of biotechnologically important yeasts.</title>
        <authorList>
            <consortium name="DOE Joint Genome Institute"/>
            <person name="Riley R."/>
            <person name="Haridas S."/>
            <person name="Wolfe K.H."/>
            <person name="Lopes M.R."/>
            <person name="Hittinger C.T."/>
            <person name="Goker M."/>
            <person name="Salamov A."/>
            <person name="Wisecaver J."/>
            <person name="Long T.M."/>
            <person name="Aerts A.L."/>
            <person name="Barry K."/>
            <person name="Choi C."/>
            <person name="Clum A."/>
            <person name="Coughlan A.Y."/>
            <person name="Deshpande S."/>
            <person name="Douglass A.P."/>
            <person name="Hanson S.J."/>
            <person name="Klenk H.-P."/>
            <person name="Labutti K."/>
            <person name="Lapidus A."/>
            <person name="Lindquist E."/>
            <person name="Lipzen A."/>
            <person name="Meier-Kolthoff J.P."/>
            <person name="Ohm R.A."/>
            <person name="Otillar R.P."/>
            <person name="Pangilinan J."/>
            <person name="Peng Y."/>
            <person name="Rokas A."/>
            <person name="Rosa C.A."/>
            <person name="Scheuner C."/>
            <person name="Sibirny A.A."/>
            <person name="Slot J.C."/>
            <person name="Stielow J.B."/>
            <person name="Sun H."/>
            <person name="Kurtzman C.P."/>
            <person name="Blackwell M."/>
            <person name="Grigoriev I.V."/>
            <person name="Jeffries T.W."/>
        </authorList>
    </citation>
    <scope>NUCLEOTIDE SEQUENCE [LARGE SCALE GENOMIC DNA]</scope>
    <source>
        <strain evidence="4">NRRL Y-2460</strain>
    </source>
</reference>
<gene>
    <name evidence="3" type="ORF">PACTADRAFT_34518</name>
</gene>
<name>A0A1E4TSR2_PACTA</name>
<organism evidence="3 4">
    <name type="scientific">Pachysolen tannophilus NRRL Y-2460</name>
    <dbReference type="NCBI Taxonomy" id="669874"/>
    <lineage>
        <taxon>Eukaryota</taxon>
        <taxon>Fungi</taxon>
        <taxon>Dikarya</taxon>
        <taxon>Ascomycota</taxon>
        <taxon>Saccharomycotina</taxon>
        <taxon>Pichiomycetes</taxon>
        <taxon>Pachysolenaceae</taxon>
        <taxon>Pachysolen</taxon>
    </lineage>
</organism>
<dbReference type="STRING" id="669874.A0A1E4TSR2"/>
<feature type="domain" description="F-box" evidence="2">
    <location>
        <begin position="220"/>
        <end position="267"/>
    </location>
</feature>
<keyword evidence="4" id="KW-1185">Reference proteome</keyword>
<dbReference type="Gene3D" id="1.25.40.10">
    <property type="entry name" value="Tetratricopeptide repeat domain"/>
    <property type="match status" value="1"/>
</dbReference>
<dbReference type="Gene3D" id="1.20.1280.50">
    <property type="match status" value="1"/>
</dbReference>
<dbReference type="Gene3D" id="3.80.10.10">
    <property type="entry name" value="Ribonuclease Inhibitor"/>
    <property type="match status" value="1"/>
</dbReference>
<dbReference type="InterPro" id="IPR032675">
    <property type="entry name" value="LRR_dom_sf"/>
</dbReference>
<evidence type="ECO:0000256" key="1">
    <source>
        <dbReference type="PROSITE-ProRule" id="PRU00339"/>
    </source>
</evidence>
<evidence type="ECO:0000313" key="4">
    <source>
        <dbReference type="Proteomes" id="UP000094236"/>
    </source>
</evidence>
<accession>A0A1E4TSR2</accession>
<dbReference type="PROSITE" id="PS50181">
    <property type="entry name" value="FBOX"/>
    <property type="match status" value="1"/>
</dbReference>
<dbReference type="InterPro" id="IPR011990">
    <property type="entry name" value="TPR-like_helical_dom_sf"/>
</dbReference>
<dbReference type="GO" id="GO:0031146">
    <property type="term" value="P:SCF-dependent proteasomal ubiquitin-dependent protein catabolic process"/>
    <property type="evidence" value="ECO:0007669"/>
    <property type="project" value="TreeGrafter"/>
</dbReference>
<dbReference type="InterPro" id="IPR001810">
    <property type="entry name" value="F-box_dom"/>
</dbReference>
<sequence length="753" mass="86986">MSDALTKENGLDVLGKAIDLGINHFMQQNYHKALKIFSKAISLAESYDEDEIIKLRKTLKLPQKWSSCKIIHPKLGSLLDHRAATYERLNDLTNSFKDCEKLIELEPFGCKGYLRMSKIFMRQGKQTKAYAVLVKGIKRVNYGIEKYNIPVSGKLLEALRRQKEAIGEDIKKDRIVKQIENKVEDKLLVVPTKRKLTTLSDMISDQLTKKQSPAVIYFSKDPLEKLPLELIRKIFKYLPFQSISSCVLVSKIWYEIITSFPELFEDIQLKRQISASAFKKLYKILSKSSQNRTFKRINRLKIYPKRQEEKSILNTLMNFTKLQILNLEIYLSDINLRDLFLMIRESKLARFNFSNLETLRLEIPLLLEFEEFFIDLLPKLSVFEIVISEITKIKNQSDAKKISDNLKTLKDEEDRKLLYKNLKCLSIVMNPSFSTNVKKLPFERYFLDKKLPNLETLTIAGFNFKNFNQEFVKSFIQNLSNLKHLVLEHNDGLTIQDLILNFSKWKEYDYCLENDIKPITKISSNLQTLYVREPSITSVQHLRLVSPSALIPFKNIVSLDITGSSLSFEALIKILANLNHKGSRFKSLSIGMCQFIVWQSSAFDRYTSGGHVDFAAVLRCCPKLERLSLNQSSNLNDFSLASIGRAYLEAMALQANHEDGKKEFILDRLDLSFNSISGHGLIELFQINHKMNISLIESGNNPVFRVNKLIIDGIDFKVETLKLLEKRGYVSEIQCNLTKARWREYGVNSILPF</sequence>
<dbReference type="InterPro" id="IPR036047">
    <property type="entry name" value="F-box-like_dom_sf"/>
</dbReference>
<dbReference type="InterPro" id="IPR019734">
    <property type="entry name" value="TPR_rpt"/>
</dbReference>
<dbReference type="SUPFAM" id="SSF52047">
    <property type="entry name" value="RNI-like"/>
    <property type="match status" value="1"/>
</dbReference>
<dbReference type="Proteomes" id="UP000094236">
    <property type="component" value="Unassembled WGS sequence"/>
</dbReference>
<dbReference type="SUPFAM" id="SSF48452">
    <property type="entry name" value="TPR-like"/>
    <property type="match status" value="1"/>
</dbReference>
<evidence type="ECO:0000313" key="3">
    <source>
        <dbReference type="EMBL" id="ODV94764.1"/>
    </source>
</evidence>
<dbReference type="AlphaFoldDB" id="A0A1E4TSR2"/>
<dbReference type="SMART" id="SM00256">
    <property type="entry name" value="FBOX"/>
    <property type="match status" value="1"/>
</dbReference>
<dbReference type="EMBL" id="KV454015">
    <property type="protein sequence ID" value="ODV94764.1"/>
    <property type="molecule type" value="Genomic_DNA"/>
</dbReference>
<feature type="repeat" description="TPR" evidence="1">
    <location>
        <begin position="14"/>
        <end position="47"/>
    </location>
</feature>
<dbReference type="GO" id="GO:0019005">
    <property type="term" value="C:SCF ubiquitin ligase complex"/>
    <property type="evidence" value="ECO:0007669"/>
    <property type="project" value="TreeGrafter"/>
</dbReference>
<dbReference type="PANTHER" id="PTHR13318:SF95">
    <property type="entry name" value="F-BOX PROTEIN YLR352W"/>
    <property type="match status" value="1"/>
</dbReference>
<dbReference type="PANTHER" id="PTHR13318">
    <property type="entry name" value="PARTNER OF PAIRED, ISOFORM B-RELATED"/>
    <property type="match status" value="1"/>
</dbReference>
<dbReference type="CDD" id="cd09917">
    <property type="entry name" value="F-box_SF"/>
    <property type="match status" value="1"/>
</dbReference>
<dbReference type="SUPFAM" id="SSF81383">
    <property type="entry name" value="F-box domain"/>
    <property type="match status" value="1"/>
</dbReference>
<evidence type="ECO:0000259" key="2">
    <source>
        <dbReference type="PROSITE" id="PS50181"/>
    </source>
</evidence>
<dbReference type="OrthoDB" id="629492at2759"/>
<dbReference type="Pfam" id="PF00646">
    <property type="entry name" value="F-box"/>
    <property type="match status" value="1"/>
</dbReference>
<keyword evidence="1" id="KW-0802">TPR repeat</keyword>
<proteinExistence type="predicted"/>